<dbReference type="AlphaFoldDB" id="A0A914YI81"/>
<organism evidence="1 2">
    <name type="scientific">Panagrolaimus superbus</name>
    <dbReference type="NCBI Taxonomy" id="310955"/>
    <lineage>
        <taxon>Eukaryota</taxon>
        <taxon>Metazoa</taxon>
        <taxon>Ecdysozoa</taxon>
        <taxon>Nematoda</taxon>
        <taxon>Chromadorea</taxon>
        <taxon>Rhabditida</taxon>
        <taxon>Tylenchina</taxon>
        <taxon>Panagrolaimomorpha</taxon>
        <taxon>Panagrolaimoidea</taxon>
        <taxon>Panagrolaimidae</taxon>
        <taxon>Panagrolaimus</taxon>
    </lineage>
</organism>
<accession>A0A914YI81</accession>
<evidence type="ECO:0000313" key="2">
    <source>
        <dbReference type="WBParaSite" id="PSU_v2.g19198.t1"/>
    </source>
</evidence>
<keyword evidence="1" id="KW-1185">Reference proteome</keyword>
<dbReference type="WBParaSite" id="PSU_v2.g19198.t1">
    <property type="protein sequence ID" value="PSU_v2.g19198.t1"/>
    <property type="gene ID" value="PSU_v2.g19198"/>
</dbReference>
<sequence>MKLAAESLARKQPVLFVRSRCDIDLDNNKKIDNTVVITQKTADDFVEKMLVSFEKEINESKLENVNLVKTFFISSIFLAERLNGEVPTYSFQEKEFLTEIKTAIATLRGKF</sequence>
<protein>
    <submittedName>
        <fullName evidence="2">Uncharacterized protein</fullName>
    </submittedName>
</protein>
<proteinExistence type="predicted"/>
<evidence type="ECO:0000313" key="1">
    <source>
        <dbReference type="Proteomes" id="UP000887577"/>
    </source>
</evidence>
<name>A0A914YI81_9BILA</name>
<reference evidence="2" key="1">
    <citation type="submission" date="2022-11" db="UniProtKB">
        <authorList>
            <consortium name="WormBaseParasite"/>
        </authorList>
    </citation>
    <scope>IDENTIFICATION</scope>
</reference>
<dbReference type="Proteomes" id="UP000887577">
    <property type="component" value="Unplaced"/>
</dbReference>